<dbReference type="InterPro" id="IPR000524">
    <property type="entry name" value="Tscrpt_reg_HTH_GntR"/>
</dbReference>
<evidence type="ECO:0000256" key="2">
    <source>
        <dbReference type="ARBA" id="ARBA00023125"/>
    </source>
</evidence>
<dbReference type="SUPFAM" id="SSF64288">
    <property type="entry name" value="Chorismate lyase-like"/>
    <property type="match status" value="1"/>
</dbReference>
<evidence type="ECO:0000256" key="1">
    <source>
        <dbReference type="ARBA" id="ARBA00023015"/>
    </source>
</evidence>
<dbReference type="CDD" id="cd07377">
    <property type="entry name" value="WHTH_GntR"/>
    <property type="match status" value="1"/>
</dbReference>
<dbReference type="Proteomes" id="UP001431963">
    <property type="component" value="Unassembled WGS sequence"/>
</dbReference>
<dbReference type="PROSITE" id="PS50949">
    <property type="entry name" value="HTH_GNTR"/>
    <property type="match status" value="1"/>
</dbReference>
<evidence type="ECO:0000313" key="6">
    <source>
        <dbReference type="Proteomes" id="UP001431963"/>
    </source>
</evidence>
<dbReference type="PRINTS" id="PR00035">
    <property type="entry name" value="HTHGNTR"/>
</dbReference>
<dbReference type="Pfam" id="PF07702">
    <property type="entry name" value="UTRA"/>
    <property type="match status" value="1"/>
</dbReference>
<dbReference type="Gene3D" id="3.40.1410.10">
    <property type="entry name" value="Chorismate lyase-like"/>
    <property type="match status" value="1"/>
</dbReference>
<dbReference type="SMART" id="SM00866">
    <property type="entry name" value="UTRA"/>
    <property type="match status" value="1"/>
</dbReference>
<evidence type="ECO:0000259" key="4">
    <source>
        <dbReference type="PROSITE" id="PS50949"/>
    </source>
</evidence>
<dbReference type="PANTHER" id="PTHR44846">
    <property type="entry name" value="MANNOSYL-D-GLYCERATE TRANSPORT/METABOLISM SYSTEM REPRESSOR MNGR-RELATED"/>
    <property type="match status" value="1"/>
</dbReference>
<keyword evidence="6" id="KW-1185">Reference proteome</keyword>
<dbReference type="InterPro" id="IPR036390">
    <property type="entry name" value="WH_DNA-bd_sf"/>
</dbReference>
<dbReference type="RefSeq" id="WP_335420960.1">
    <property type="nucleotide sequence ID" value="NZ_JBALHR010000003.1"/>
</dbReference>
<dbReference type="InterPro" id="IPR028978">
    <property type="entry name" value="Chorismate_lyase_/UTRA_dom_sf"/>
</dbReference>
<comment type="caution">
    <text evidence="5">The sequence shown here is derived from an EMBL/GenBank/DDBJ whole genome shotgun (WGS) entry which is preliminary data.</text>
</comment>
<feature type="domain" description="HTH gntR-type" evidence="4">
    <location>
        <begin position="7"/>
        <end position="75"/>
    </location>
</feature>
<keyword evidence="2" id="KW-0238">DNA-binding</keyword>
<evidence type="ECO:0000313" key="5">
    <source>
        <dbReference type="EMBL" id="MEH7827703.1"/>
    </source>
</evidence>
<dbReference type="EMBL" id="JBALHR010000003">
    <property type="protein sequence ID" value="MEH7827703.1"/>
    <property type="molecule type" value="Genomic_DNA"/>
</dbReference>
<protein>
    <submittedName>
        <fullName evidence="5">UTRA domain-containing protein</fullName>
    </submittedName>
</protein>
<dbReference type="SUPFAM" id="SSF46785">
    <property type="entry name" value="Winged helix' DNA-binding domain"/>
    <property type="match status" value="1"/>
</dbReference>
<sequence length="240" mass="26629">MTDGRSATLHDRILTEVRDKILRGHWPAGHRIPIETEMATDYGVSRMTVNKVLTQLTREGYLERRRKGGTFVARPRGQSAVMAIPNIGDEVRARGAEHRFALVRHVRRKAGPGDPLPVGAEVLELEYLHRADDLPFCHEWRQINLAAVPAAAEVDFAVVSAGAWLQQQVPWSTAEHVIRAVAPPPSVARALGLSAGSACLEVERRTEFEDQPITFVRLIYPGTHHQLVARFSMQGQFAPG</sequence>
<accession>A0ABU8BSM7</accession>
<dbReference type="Gene3D" id="1.10.10.10">
    <property type="entry name" value="Winged helix-like DNA-binding domain superfamily/Winged helix DNA-binding domain"/>
    <property type="match status" value="1"/>
</dbReference>
<name>A0ABU8BSM7_9RHOB</name>
<reference evidence="5" key="1">
    <citation type="submission" date="2024-02" db="EMBL/GenBank/DDBJ databases">
        <title>Genome sequences of strain Gemmobacter sp. JM10B15.</title>
        <authorList>
            <person name="Zhang M."/>
        </authorList>
    </citation>
    <scope>NUCLEOTIDE SEQUENCE</scope>
    <source>
        <strain evidence="5">JM10B15</strain>
    </source>
</reference>
<keyword evidence="1" id="KW-0805">Transcription regulation</keyword>
<dbReference type="PANTHER" id="PTHR44846:SF16">
    <property type="entry name" value="TRANSCRIPTIONAL REGULATOR PHNF-RELATED"/>
    <property type="match status" value="1"/>
</dbReference>
<dbReference type="Pfam" id="PF00392">
    <property type="entry name" value="GntR"/>
    <property type="match status" value="1"/>
</dbReference>
<proteinExistence type="predicted"/>
<gene>
    <name evidence="5" type="ORF">V6590_06060</name>
</gene>
<organism evidence="5 6">
    <name type="scientific">Gemmobacter denitrificans</name>
    <dbReference type="NCBI Taxonomy" id="3123040"/>
    <lineage>
        <taxon>Bacteria</taxon>
        <taxon>Pseudomonadati</taxon>
        <taxon>Pseudomonadota</taxon>
        <taxon>Alphaproteobacteria</taxon>
        <taxon>Rhodobacterales</taxon>
        <taxon>Paracoccaceae</taxon>
        <taxon>Gemmobacter</taxon>
    </lineage>
</organism>
<dbReference type="InterPro" id="IPR011663">
    <property type="entry name" value="UTRA"/>
</dbReference>
<dbReference type="InterPro" id="IPR036388">
    <property type="entry name" value="WH-like_DNA-bd_sf"/>
</dbReference>
<dbReference type="SMART" id="SM00345">
    <property type="entry name" value="HTH_GNTR"/>
    <property type="match status" value="1"/>
</dbReference>
<evidence type="ECO:0000256" key="3">
    <source>
        <dbReference type="ARBA" id="ARBA00023163"/>
    </source>
</evidence>
<keyword evidence="3" id="KW-0804">Transcription</keyword>
<dbReference type="InterPro" id="IPR050679">
    <property type="entry name" value="Bact_HTH_transcr_reg"/>
</dbReference>